<keyword evidence="5" id="KW-0479">Metal-binding</keyword>
<evidence type="ECO:0000256" key="1">
    <source>
        <dbReference type="ARBA" id="ARBA00010638"/>
    </source>
</evidence>
<dbReference type="SUPFAM" id="SSF100950">
    <property type="entry name" value="NagB/RpiA/CoA transferase-like"/>
    <property type="match status" value="1"/>
</dbReference>
<feature type="binding site" evidence="4">
    <location>
        <position position="50"/>
    </location>
    <ligand>
        <name>substrate</name>
    </ligand>
</feature>
<feature type="binding site" evidence="4">
    <location>
        <begin position="132"/>
        <end position="140"/>
    </location>
    <ligand>
        <name>ATP</name>
        <dbReference type="ChEBI" id="CHEBI:30616"/>
    </ligand>
</feature>
<sequence>MNKKELRTHYKTLRSQLSDEEVENLSVDIANQLLQLPIWEKSYYHIFLPIEKQKEINTEYILHILQGKDKNILVSKSNFENNTLEHFLLTDGTKLEVNSWGIPEPVDGIQIPEKKIEVVFIPLLAFDHIGNRVGYGKGFYDKFLAKCNSDTLKIGLSFFDAEKEIQNVIPTDIGLDLCVTPTEIYNFGN</sequence>
<keyword evidence="6" id="KW-0436">Ligase</keyword>
<dbReference type="PANTHER" id="PTHR23407:SF1">
    <property type="entry name" value="5-FORMYLTETRAHYDROFOLATE CYCLO-LIGASE"/>
    <property type="match status" value="1"/>
</dbReference>
<evidence type="ECO:0000256" key="5">
    <source>
        <dbReference type="RuleBase" id="RU361279"/>
    </source>
</evidence>
<keyword evidence="5" id="KW-0460">Magnesium</keyword>
<dbReference type="Gene3D" id="3.40.50.10420">
    <property type="entry name" value="NagB/RpiA/CoA transferase-like"/>
    <property type="match status" value="1"/>
</dbReference>
<reference evidence="6 7" key="1">
    <citation type="submission" date="2019-07" db="EMBL/GenBank/DDBJ databases">
        <title>The draft genome sequence of Aquimarina algiphila M91.</title>
        <authorList>
            <person name="Meng X."/>
        </authorList>
    </citation>
    <scope>NUCLEOTIDE SEQUENCE [LARGE SCALE GENOMIC DNA]</scope>
    <source>
        <strain evidence="6 7">M91</strain>
    </source>
</reference>
<keyword evidence="2 4" id="KW-0547">Nucleotide-binding</keyword>
<dbReference type="GO" id="GO:0005524">
    <property type="term" value="F:ATP binding"/>
    <property type="evidence" value="ECO:0007669"/>
    <property type="project" value="UniProtKB-KW"/>
</dbReference>
<dbReference type="GO" id="GO:0035999">
    <property type="term" value="P:tetrahydrofolate interconversion"/>
    <property type="evidence" value="ECO:0007669"/>
    <property type="project" value="TreeGrafter"/>
</dbReference>
<dbReference type="GO" id="GO:0046872">
    <property type="term" value="F:metal ion binding"/>
    <property type="evidence" value="ECO:0007669"/>
    <property type="project" value="UniProtKB-KW"/>
</dbReference>
<dbReference type="InterPro" id="IPR024185">
    <property type="entry name" value="FTHF_cligase-like_sf"/>
</dbReference>
<comment type="similarity">
    <text evidence="1 5">Belongs to the 5-formyltetrahydrofolate cyclo-ligase family.</text>
</comment>
<dbReference type="GO" id="GO:0009396">
    <property type="term" value="P:folic acid-containing compound biosynthetic process"/>
    <property type="evidence" value="ECO:0007669"/>
    <property type="project" value="TreeGrafter"/>
</dbReference>
<dbReference type="Pfam" id="PF01812">
    <property type="entry name" value="5-FTHF_cyc-lig"/>
    <property type="match status" value="1"/>
</dbReference>
<evidence type="ECO:0000256" key="2">
    <source>
        <dbReference type="ARBA" id="ARBA00022741"/>
    </source>
</evidence>
<dbReference type="EMBL" id="VLNR01000027">
    <property type="protein sequence ID" value="TSE08022.1"/>
    <property type="molecule type" value="Genomic_DNA"/>
</dbReference>
<evidence type="ECO:0000313" key="6">
    <source>
        <dbReference type="EMBL" id="TSE08022.1"/>
    </source>
</evidence>
<comment type="cofactor">
    <cofactor evidence="5">
        <name>Mg(2+)</name>
        <dbReference type="ChEBI" id="CHEBI:18420"/>
    </cofactor>
</comment>
<dbReference type="InterPro" id="IPR002698">
    <property type="entry name" value="FTHF_cligase"/>
</dbReference>
<comment type="catalytic activity">
    <reaction evidence="5">
        <text>(6S)-5-formyl-5,6,7,8-tetrahydrofolate + ATP = (6R)-5,10-methenyltetrahydrofolate + ADP + phosphate</text>
        <dbReference type="Rhea" id="RHEA:10488"/>
        <dbReference type="ChEBI" id="CHEBI:30616"/>
        <dbReference type="ChEBI" id="CHEBI:43474"/>
        <dbReference type="ChEBI" id="CHEBI:57455"/>
        <dbReference type="ChEBI" id="CHEBI:57457"/>
        <dbReference type="ChEBI" id="CHEBI:456216"/>
        <dbReference type="EC" id="6.3.3.2"/>
    </reaction>
</comment>
<proteinExistence type="inferred from homology"/>
<evidence type="ECO:0000256" key="3">
    <source>
        <dbReference type="ARBA" id="ARBA00022840"/>
    </source>
</evidence>
<dbReference type="InterPro" id="IPR037171">
    <property type="entry name" value="NagB/RpiA_transferase-like"/>
</dbReference>
<dbReference type="PANTHER" id="PTHR23407">
    <property type="entry name" value="ATPASE INHIBITOR/5-FORMYLTETRAHYDROFOLATE CYCLO-LIGASE"/>
    <property type="match status" value="1"/>
</dbReference>
<comment type="caution">
    <text evidence="6">The sequence shown here is derived from an EMBL/GenBank/DDBJ whole genome shotgun (WGS) entry which is preliminary data.</text>
</comment>
<organism evidence="6 7">
    <name type="scientific">Aquimarina algiphila</name>
    <dbReference type="NCBI Taxonomy" id="2047982"/>
    <lineage>
        <taxon>Bacteria</taxon>
        <taxon>Pseudomonadati</taxon>
        <taxon>Bacteroidota</taxon>
        <taxon>Flavobacteriia</taxon>
        <taxon>Flavobacteriales</taxon>
        <taxon>Flavobacteriaceae</taxon>
        <taxon>Aquimarina</taxon>
    </lineage>
</organism>
<dbReference type="RefSeq" id="WP_143916875.1">
    <property type="nucleotide sequence ID" value="NZ_CANMIK010000017.1"/>
</dbReference>
<feature type="binding site" evidence="4">
    <location>
        <position position="55"/>
    </location>
    <ligand>
        <name>substrate</name>
    </ligand>
</feature>
<gene>
    <name evidence="6" type="ORF">FOF46_14070</name>
</gene>
<dbReference type="EC" id="6.3.3.2" evidence="5"/>
<protein>
    <recommendedName>
        <fullName evidence="5">5-formyltetrahydrofolate cyclo-ligase</fullName>
        <ecNumber evidence="5">6.3.3.2</ecNumber>
    </recommendedName>
</protein>
<evidence type="ECO:0000256" key="4">
    <source>
        <dbReference type="PIRSR" id="PIRSR006806-1"/>
    </source>
</evidence>
<dbReference type="GO" id="GO:0030272">
    <property type="term" value="F:5-formyltetrahydrofolate cyclo-ligase activity"/>
    <property type="evidence" value="ECO:0007669"/>
    <property type="project" value="UniProtKB-EC"/>
</dbReference>
<accession>A0A554VJE1</accession>
<dbReference type="Proteomes" id="UP000318833">
    <property type="component" value="Unassembled WGS sequence"/>
</dbReference>
<dbReference type="OrthoDB" id="9801938at2"/>
<name>A0A554VJE1_9FLAO</name>
<keyword evidence="3 4" id="KW-0067">ATP-binding</keyword>
<dbReference type="PIRSF" id="PIRSF006806">
    <property type="entry name" value="FTHF_cligase"/>
    <property type="match status" value="1"/>
</dbReference>
<dbReference type="AlphaFoldDB" id="A0A554VJE1"/>
<keyword evidence="7" id="KW-1185">Reference proteome</keyword>
<dbReference type="NCBIfam" id="TIGR02727">
    <property type="entry name" value="MTHFS_bact"/>
    <property type="match status" value="1"/>
</dbReference>
<feature type="binding site" evidence="4">
    <location>
        <begin position="3"/>
        <end position="7"/>
    </location>
    <ligand>
        <name>ATP</name>
        <dbReference type="ChEBI" id="CHEBI:30616"/>
    </ligand>
</feature>
<evidence type="ECO:0000313" key="7">
    <source>
        <dbReference type="Proteomes" id="UP000318833"/>
    </source>
</evidence>